<evidence type="ECO:0000256" key="1">
    <source>
        <dbReference type="SAM" id="Phobius"/>
    </source>
</evidence>
<feature type="transmembrane region" description="Helical" evidence="1">
    <location>
        <begin position="75"/>
        <end position="94"/>
    </location>
</feature>
<dbReference type="OrthoDB" id="3466061at2"/>
<feature type="transmembrane region" description="Helical" evidence="1">
    <location>
        <begin position="257"/>
        <end position="274"/>
    </location>
</feature>
<proteinExistence type="predicted"/>
<dbReference type="EMBL" id="VSFF01000013">
    <property type="protein sequence ID" value="TYC10053.1"/>
    <property type="molecule type" value="Genomic_DNA"/>
</dbReference>
<keyword evidence="1" id="KW-0472">Membrane</keyword>
<evidence type="ECO:0000313" key="3">
    <source>
        <dbReference type="Proteomes" id="UP000322634"/>
    </source>
</evidence>
<dbReference type="RefSeq" id="WP_148354100.1">
    <property type="nucleotide sequence ID" value="NZ_JBHSBF010000005.1"/>
</dbReference>
<reference evidence="2 3" key="1">
    <citation type="submission" date="2019-08" db="EMBL/GenBank/DDBJ databases">
        <title>Actinomadura sp. nov. CYP1-5 isolated from mountain soil.</title>
        <authorList>
            <person name="Songsumanus A."/>
            <person name="Kuncharoen N."/>
            <person name="Kudo T."/>
            <person name="Yuki M."/>
            <person name="Igarashi Y."/>
            <person name="Tanasupawat S."/>
        </authorList>
    </citation>
    <scope>NUCLEOTIDE SEQUENCE [LARGE SCALE GENOMIC DNA]</scope>
    <source>
        <strain evidence="2 3">GKU157</strain>
    </source>
</reference>
<dbReference type="AlphaFoldDB" id="A0A5D0TWL4"/>
<sequence length="333" mass="34534">MTRSPLWRGAAALAVLFGPHAVTALSAAAELAGADLGQPGLPASVNVSALSLAVAGIWLLVRARHPVNDRATRPAVGGAAALALAGAALLPLTGQAADTAATVLVAGAGAWLCAGLAADAGAPLWRGRLAGESARRWDMDAVAACAIVFAAHLIVMILDDWIDLLQGPTAVDQVDAVGLPNPTLFTIQALAAGVREEIPLLALPAALMMAARRPAWQILAVVCVLRVIPHAYLGATAPPSIIFAGAAWWMYRVTGRIGPIIVGHTLFNATALWINHAEIDYTGRRVMTAMAVALAVLLLSYAPNAAPAWLRHWLSKKPAPDDERPAKAKEPAI</sequence>
<keyword evidence="3" id="KW-1185">Reference proteome</keyword>
<name>A0A5D0TWL4_9ACTN</name>
<feature type="transmembrane region" description="Helical" evidence="1">
    <location>
        <begin position="137"/>
        <end position="158"/>
    </location>
</feature>
<evidence type="ECO:0008006" key="4">
    <source>
        <dbReference type="Google" id="ProtNLM"/>
    </source>
</evidence>
<organism evidence="2 3">
    <name type="scientific">Actinomadura syzygii</name>
    <dbReference type="NCBI Taxonomy" id="1427538"/>
    <lineage>
        <taxon>Bacteria</taxon>
        <taxon>Bacillati</taxon>
        <taxon>Actinomycetota</taxon>
        <taxon>Actinomycetes</taxon>
        <taxon>Streptosporangiales</taxon>
        <taxon>Thermomonosporaceae</taxon>
        <taxon>Actinomadura</taxon>
    </lineage>
</organism>
<gene>
    <name evidence="2" type="ORF">FXF65_33720</name>
</gene>
<protein>
    <recommendedName>
        <fullName evidence="4">CPBP family intramembrane metalloprotease</fullName>
    </recommendedName>
</protein>
<feature type="transmembrane region" description="Helical" evidence="1">
    <location>
        <begin position="44"/>
        <end position="63"/>
    </location>
</feature>
<keyword evidence="1" id="KW-0812">Transmembrane</keyword>
<accession>A0A5D0TWL4</accession>
<feature type="transmembrane region" description="Helical" evidence="1">
    <location>
        <begin position="286"/>
        <end position="303"/>
    </location>
</feature>
<feature type="transmembrane region" description="Helical" evidence="1">
    <location>
        <begin position="100"/>
        <end position="125"/>
    </location>
</feature>
<keyword evidence="1" id="KW-1133">Transmembrane helix</keyword>
<comment type="caution">
    <text evidence="2">The sequence shown here is derived from an EMBL/GenBank/DDBJ whole genome shotgun (WGS) entry which is preliminary data.</text>
</comment>
<evidence type="ECO:0000313" key="2">
    <source>
        <dbReference type="EMBL" id="TYC10053.1"/>
    </source>
</evidence>
<dbReference type="Proteomes" id="UP000322634">
    <property type="component" value="Unassembled WGS sequence"/>
</dbReference>